<gene>
    <name evidence="3" type="ORF">XYCOK13_13660</name>
</gene>
<keyword evidence="4" id="KW-1185">Reference proteome</keyword>
<evidence type="ECO:0000313" key="3">
    <source>
        <dbReference type="EMBL" id="GIQ68542.1"/>
    </source>
</evidence>
<evidence type="ECO:0008006" key="5">
    <source>
        <dbReference type="Google" id="ProtNLM"/>
    </source>
</evidence>
<dbReference type="AlphaFoldDB" id="A0A8J4M247"/>
<dbReference type="RefSeq" id="WP_213411112.1">
    <property type="nucleotide sequence ID" value="NZ_BOVK01000015.1"/>
</dbReference>
<name>A0A8J4M247_9BACL</name>
<feature type="chain" id="PRO_5038668270" description="Lipoprotein" evidence="2">
    <location>
        <begin position="21"/>
        <end position="257"/>
    </location>
</feature>
<keyword evidence="2" id="KW-0732">Signal</keyword>
<protein>
    <recommendedName>
        <fullName evidence="5">Lipoprotein</fullName>
    </recommendedName>
</protein>
<organism evidence="3 4">
    <name type="scientific">Xylanibacillus composti</name>
    <dbReference type="NCBI Taxonomy" id="1572762"/>
    <lineage>
        <taxon>Bacteria</taxon>
        <taxon>Bacillati</taxon>
        <taxon>Bacillota</taxon>
        <taxon>Bacilli</taxon>
        <taxon>Bacillales</taxon>
        <taxon>Paenibacillaceae</taxon>
        <taxon>Xylanibacillus</taxon>
    </lineage>
</organism>
<evidence type="ECO:0000256" key="2">
    <source>
        <dbReference type="SAM" id="SignalP"/>
    </source>
</evidence>
<feature type="signal peptide" evidence="2">
    <location>
        <begin position="1"/>
        <end position="20"/>
    </location>
</feature>
<dbReference type="EMBL" id="BOVK01000015">
    <property type="protein sequence ID" value="GIQ68542.1"/>
    <property type="molecule type" value="Genomic_DNA"/>
</dbReference>
<dbReference type="Pfam" id="PF09580">
    <property type="entry name" value="Spore_YhcN_YlaJ"/>
    <property type="match status" value="1"/>
</dbReference>
<proteinExistence type="predicted"/>
<evidence type="ECO:0000256" key="1">
    <source>
        <dbReference type="SAM" id="MobiDB-lite"/>
    </source>
</evidence>
<sequence>MLKSNALKLAVMSALVFSLAACGSASDRDDTTEDQGMSPNAVERYEIRRFRNLQGDRDFGLLGESRKDLSPWQYRDRGFGMRENTRLIGGHSNTNVRLGRTIADQLEMLDAVQEADVILTDRNAYVTLVLRDGLATRPRGFSTRSNFDGDRFVEMETHSYGGSKLNWGENDLAGGLKENVMRTVMSLSPRTSHVFVTANPEHLESMKRFIKELELGRPARSIIHDFNEAADRIFPIDPRTGDNDLTPGLQADRSDWD</sequence>
<feature type="region of interest" description="Disordered" evidence="1">
    <location>
        <begin position="235"/>
        <end position="257"/>
    </location>
</feature>
<dbReference type="PROSITE" id="PS51257">
    <property type="entry name" value="PROKAR_LIPOPROTEIN"/>
    <property type="match status" value="1"/>
</dbReference>
<accession>A0A8J4M247</accession>
<reference evidence="3" key="1">
    <citation type="submission" date="2021-04" db="EMBL/GenBank/DDBJ databases">
        <title>Draft genome sequence of Xylanibacillus composti strain K13.</title>
        <authorList>
            <person name="Uke A."/>
            <person name="Chhe C."/>
            <person name="Baramee S."/>
            <person name="Kosugi A."/>
        </authorList>
    </citation>
    <scope>NUCLEOTIDE SEQUENCE</scope>
    <source>
        <strain evidence="3">K13</strain>
    </source>
</reference>
<comment type="caution">
    <text evidence="3">The sequence shown here is derived from an EMBL/GenBank/DDBJ whole genome shotgun (WGS) entry which is preliminary data.</text>
</comment>
<dbReference type="InterPro" id="IPR019076">
    <property type="entry name" value="Spore_lipoprot_YhcN/YlaJ-like"/>
</dbReference>
<evidence type="ECO:0000313" key="4">
    <source>
        <dbReference type="Proteomes" id="UP000677918"/>
    </source>
</evidence>
<dbReference type="Proteomes" id="UP000677918">
    <property type="component" value="Unassembled WGS sequence"/>
</dbReference>